<dbReference type="CDD" id="cd03443">
    <property type="entry name" value="PaaI_thioesterase"/>
    <property type="match status" value="1"/>
</dbReference>
<evidence type="ECO:0000313" key="1">
    <source>
        <dbReference type="EMBL" id="MCQ8186587.1"/>
    </source>
</evidence>
<name>A0A9X2RLI9_9PROT</name>
<dbReference type="InterPro" id="IPR029069">
    <property type="entry name" value="HotDog_dom_sf"/>
</dbReference>
<dbReference type="InterPro" id="IPR027961">
    <property type="entry name" value="DUF4442"/>
</dbReference>
<dbReference type="EMBL" id="JANIBC010000022">
    <property type="protein sequence ID" value="MCQ8186587.1"/>
    <property type="molecule type" value="Genomic_DNA"/>
</dbReference>
<dbReference type="AlphaFoldDB" id="A0A9X2RLI9"/>
<accession>A0A9X2RLI9</accession>
<reference evidence="1" key="1">
    <citation type="submission" date="2022-07" db="EMBL/GenBank/DDBJ databases">
        <title>Parvularcula maris sp. nov., an algicidal bacterium isolated from seawater.</title>
        <authorList>
            <person name="Li F."/>
        </authorList>
    </citation>
    <scope>NUCLEOTIDE SEQUENCE</scope>
    <source>
        <strain evidence="1">BGMRC 0090</strain>
    </source>
</reference>
<dbReference type="Pfam" id="PF14539">
    <property type="entry name" value="DUF4442"/>
    <property type="match status" value="1"/>
</dbReference>
<evidence type="ECO:0000313" key="2">
    <source>
        <dbReference type="Proteomes" id="UP001142610"/>
    </source>
</evidence>
<comment type="caution">
    <text evidence="1">The sequence shown here is derived from an EMBL/GenBank/DDBJ whole genome shotgun (WGS) entry which is preliminary data.</text>
</comment>
<dbReference type="SUPFAM" id="SSF54637">
    <property type="entry name" value="Thioesterase/thiol ester dehydrase-isomerase"/>
    <property type="match status" value="1"/>
</dbReference>
<protein>
    <submittedName>
        <fullName evidence="1">DUF4442 domain-containing protein</fullName>
    </submittedName>
</protein>
<dbReference type="Gene3D" id="3.10.129.10">
    <property type="entry name" value="Hotdog Thioesterase"/>
    <property type="match status" value="1"/>
</dbReference>
<keyword evidence="2" id="KW-1185">Reference proteome</keyword>
<proteinExistence type="predicted"/>
<gene>
    <name evidence="1" type="ORF">NOG11_14485</name>
</gene>
<organism evidence="1 2">
    <name type="scientific">Parvularcula maris</name>
    <dbReference type="NCBI Taxonomy" id="2965077"/>
    <lineage>
        <taxon>Bacteria</taxon>
        <taxon>Pseudomonadati</taxon>
        <taxon>Pseudomonadota</taxon>
        <taxon>Alphaproteobacteria</taxon>
        <taxon>Parvularculales</taxon>
        <taxon>Parvularculaceae</taxon>
        <taxon>Parvularcula</taxon>
    </lineage>
</organism>
<dbReference type="RefSeq" id="WP_256620523.1">
    <property type="nucleotide sequence ID" value="NZ_JANIBC010000022.1"/>
</dbReference>
<dbReference type="Proteomes" id="UP001142610">
    <property type="component" value="Unassembled WGS sequence"/>
</dbReference>
<sequence>MSPYDMIKQQLASTVPFVGYTGIVIDELGEGTSTCTLEQRHEISNHLGTQHAGALYTLGETASGAAFTGAFADRIMELQPVAAKAEIAYLKLAKGTITAKGLVGEDIAGLKKRLDEEGRIKFPVTVSLTDASGNEVATMRVEWNVKKRGGASS</sequence>